<feature type="region of interest" description="Disordered" evidence="1">
    <location>
        <begin position="1"/>
        <end position="32"/>
    </location>
</feature>
<evidence type="ECO:0000313" key="3">
    <source>
        <dbReference type="EMBL" id="QTC90450.1"/>
    </source>
</evidence>
<dbReference type="KEGG" id="bgoe:IFJ75_14355"/>
<sequence>MALEAERVLEAAERSPNDRRARSERRGKERRVGGRINKAAPRRSMMKAYGAWATGMSFAIFAIVFLATILVSTQIPWMALAVSAAAVVTSLFALMLGSLEQRLIEIRLELMMGNGGMRQADRRSGDRRAIASPVDQSSAKSPKP</sequence>
<organism evidence="3 4">
    <name type="scientific">Brevundimonas goettingensis</name>
    <dbReference type="NCBI Taxonomy" id="2774190"/>
    <lineage>
        <taxon>Bacteria</taxon>
        <taxon>Pseudomonadati</taxon>
        <taxon>Pseudomonadota</taxon>
        <taxon>Alphaproteobacteria</taxon>
        <taxon>Caulobacterales</taxon>
        <taxon>Caulobacteraceae</taxon>
        <taxon>Brevundimonas</taxon>
    </lineage>
</organism>
<feature type="compositionally biased region" description="Basic and acidic residues" evidence="1">
    <location>
        <begin position="119"/>
        <end position="129"/>
    </location>
</feature>
<proteinExistence type="predicted"/>
<feature type="compositionally biased region" description="Polar residues" evidence="1">
    <location>
        <begin position="134"/>
        <end position="144"/>
    </location>
</feature>
<protein>
    <submittedName>
        <fullName evidence="3">Uncharacterized protein</fullName>
    </submittedName>
</protein>
<gene>
    <name evidence="3" type="ORF">IFJ75_14355</name>
</gene>
<reference evidence="3" key="1">
    <citation type="submission" date="2020-09" db="EMBL/GenBank/DDBJ databases">
        <title>Brevundimonas sp. LVF2 isolated from a puddle in Goettingen, Germany.</title>
        <authorList>
            <person name="Friedrich I."/>
            <person name="Klassen A."/>
            <person name="Hannes N."/>
            <person name="Schneider D."/>
            <person name="Hertel R."/>
            <person name="Daniel R."/>
        </authorList>
    </citation>
    <scope>NUCLEOTIDE SEQUENCE</scope>
    <source>
        <strain evidence="3">LVF2</strain>
    </source>
</reference>
<dbReference type="Proteomes" id="UP000663918">
    <property type="component" value="Chromosome"/>
</dbReference>
<feature type="region of interest" description="Disordered" evidence="1">
    <location>
        <begin position="117"/>
        <end position="144"/>
    </location>
</feature>
<keyword evidence="4" id="KW-1185">Reference proteome</keyword>
<name>A0A975C258_9CAUL</name>
<keyword evidence="2" id="KW-0812">Transmembrane</keyword>
<keyword evidence="2" id="KW-1133">Transmembrane helix</keyword>
<evidence type="ECO:0000313" key="4">
    <source>
        <dbReference type="Proteomes" id="UP000663918"/>
    </source>
</evidence>
<accession>A0A975C258</accession>
<dbReference type="AlphaFoldDB" id="A0A975C258"/>
<dbReference type="RefSeq" id="WP_207868865.1">
    <property type="nucleotide sequence ID" value="NZ_CP062222.1"/>
</dbReference>
<evidence type="ECO:0000256" key="1">
    <source>
        <dbReference type="SAM" id="MobiDB-lite"/>
    </source>
</evidence>
<dbReference type="EMBL" id="CP062222">
    <property type="protein sequence ID" value="QTC90450.1"/>
    <property type="molecule type" value="Genomic_DNA"/>
</dbReference>
<evidence type="ECO:0000256" key="2">
    <source>
        <dbReference type="SAM" id="Phobius"/>
    </source>
</evidence>
<keyword evidence="2" id="KW-0472">Membrane</keyword>
<feature type="transmembrane region" description="Helical" evidence="2">
    <location>
        <begin position="48"/>
        <end position="71"/>
    </location>
</feature>
<feature type="transmembrane region" description="Helical" evidence="2">
    <location>
        <begin position="77"/>
        <end position="97"/>
    </location>
</feature>